<dbReference type="Proteomes" id="UP001628281">
    <property type="component" value="Unassembled WGS sequence"/>
</dbReference>
<reference evidence="1 2" key="1">
    <citation type="submission" date="2024-11" db="EMBL/GenBank/DDBJ databases">
        <title>Draft genome sequences of two bacteria associated to sugarcane roots in Colombia.</title>
        <authorList>
            <person name="Pardo-Diaz S."/>
            <person name="Masmela-Mendoza J."/>
            <person name="Delgadillo-Duran P."/>
            <person name="Bautista E.J."/>
            <person name="Rojas-Tapias D.F."/>
        </authorList>
    </citation>
    <scope>NUCLEOTIDE SEQUENCE [LARGE SCALE GENOMIC DNA]</scope>
    <source>
        <strain evidence="1 2">Ap18</strain>
    </source>
</reference>
<organism evidence="1 2">
    <name type="scientific">Azospirillum argentinense</name>
    <dbReference type="NCBI Taxonomy" id="2970906"/>
    <lineage>
        <taxon>Bacteria</taxon>
        <taxon>Pseudomonadati</taxon>
        <taxon>Pseudomonadota</taxon>
        <taxon>Alphaproteobacteria</taxon>
        <taxon>Rhodospirillales</taxon>
        <taxon>Azospirillaceae</taxon>
        <taxon>Azospirillum</taxon>
    </lineage>
</organism>
<comment type="caution">
    <text evidence="1">The sequence shown here is derived from an EMBL/GenBank/DDBJ whole genome shotgun (WGS) entry which is preliminary data.</text>
</comment>
<name>A0ABW8V835_9PROT</name>
<keyword evidence="2" id="KW-1185">Reference proteome</keyword>
<gene>
    <name evidence="1" type="ORF">ACJ41P_10400</name>
</gene>
<sequence>MITRHENPRCPPNGLERAEWFRRQAAHHRVGGLWWLRLMATAIAIELRLQRDEAEPVMSFKDPITLLIEAETLRQAAADEDAPQAKAEMLAGAKVLEQMAMRGGHGVTSP</sequence>
<dbReference type="RefSeq" id="WP_407823996.1">
    <property type="nucleotide sequence ID" value="NZ_JBJLSN010000011.1"/>
</dbReference>
<evidence type="ECO:0000313" key="2">
    <source>
        <dbReference type="Proteomes" id="UP001628281"/>
    </source>
</evidence>
<proteinExistence type="predicted"/>
<dbReference type="EMBL" id="JBJLSN010000011">
    <property type="protein sequence ID" value="MFL7901533.1"/>
    <property type="molecule type" value="Genomic_DNA"/>
</dbReference>
<protein>
    <submittedName>
        <fullName evidence="1">Uncharacterized protein</fullName>
    </submittedName>
</protein>
<evidence type="ECO:0000313" key="1">
    <source>
        <dbReference type="EMBL" id="MFL7901533.1"/>
    </source>
</evidence>
<accession>A0ABW8V835</accession>